<dbReference type="InterPro" id="IPR005312">
    <property type="entry name" value="DUF1759"/>
</dbReference>
<dbReference type="InterPro" id="IPR001995">
    <property type="entry name" value="Peptidase_A2_cat"/>
</dbReference>
<comment type="caution">
    <text evidence="3">The sequence shown here is derived from an EMBL/GenBank/DDBJ whole genome shotgun (WGS) entry which is preliminary data.</text>
</comment>
<evidence type="ECO:0000259" key="2">
    <source>
        <dbReference type="PROSITE" id="PS50175"/>
    </source>
</evidence>
<organism evidence="3">
    <name type="scientific">Ooceraea biroi</name>
    <name type="common">Clonal raider ant</name>
    <name type="synonym">Cerapachys biroi</name>
    <dbReference type="NCBI Taxonomy" id="2015173"/>
    <lineage>
        <taxon>Eukaryota</taxon>
        <taxon>Metazoa</taxon>
        <taxon>Ecdysozoa</taxon>
        <taxon>Arthropoda</taxon>
        <taxon>Hexapoda</taxon>
        <taxon>Insecta</taxon>
        <taxon>Pterygota</taxon>
        <taxon>Neoptera</taxon>
        <taxon>Endopterygota</taxon>
        <taxon>Hymenoptera</taxon>
        <taxon>Apocrita</taxon>
        <taxon>Aculeata</taxon>
        <taxon>Formicoidea</taxon>
        <taxon>Formicidae</taxon>
        <taxon>Dorylinae</taxon>
        <taxon>Ooceraea</taxon>
    </lineage>
</organism>
<dbReference type="SUPFAM" id="SSF56672">
    <property type="entry name" value="DNA/RNA polymerases"/>
    <property type="match status" value="2"/>
</dbReference>
<protein>
    <recommendedName>
        <fullName evidence="2">Peptidase A2 domain-containing protein</fullName>
    </recommendedName>
</protein>
<dbReference type="PROSITE" id="PS50175">
    <property type="entry name" value="ASP_PROT_RETROV"/>
    <property type="match status" value="1"/>
</dbReference>
<reference evidence="3" key="1">
    <citation type="journal article" date="2018" name="Genome Res.">
        <title>The genomic architecture and molecular evolution of ant odorant receptors.</title>
        <authorList>
            <person name="McKenzie S.K."/>
            <person name="Kronauer D.J.C."/>
        </authorList>
    </citation>
    <scope>NUCLEOTIDE SEQUENCE [LARGE SCALE GENOMIC DNA]</scope>
    <source>
        <strain evidence="3">Clonal line C1</strain>
    </source>
</reference>
<sequence>MSAEELLDQQLQMKHSISRALENFKKTGRKNLTPAKIRSRMTSLKENWNQLRKGHASLSKRASAEMRSHHDYFNGDVLDEAEDAFQTAMDYMTECLEELEPPVSPANSTEISFTRANPSAFSLSHLPPIKLPPFDGKFEEWEQFRDRFQSLISENKELSNFSRMHFLASCLKGRALESIADLSITGDNFDIAWKTLTSRFESKRRILNVHLSAILNLTSLTRESSSELHSLRDRVRVAVSALRHIDRTPEDLWNDVLVHSVVQRLDSVTRKAWNVKTSDSDEPPHFDDLDRFLLARARALEDCSSAKASSKSTAGQKITVSTASKTAPATCPLCKARHFMSACPTFTAGSPIQRRELVKHHKRCYNCLSQSHAVGECQSKYSCRTCQQRHHSLLHDSSDSRADTSAAASVANASPTPPPHQPVASDTTIQSLCSSTPKARSQVLLATAWVTVGASSGRSFAVRALLDQGSEMMTFISECLVQNLRAKRITMPVAVSAIGGVLAGNFNKAVVISVSPRKSTAPSLSAPAVIMPQLTSYAPRKVIDLHSLSHLANLSWADPDPGSAEPIDVIIGADLYGSVILDGIRRGGQGDPIAQNSIFGWLISGPVGLTASSNASSACLATDAHPAVSVHHISVSPSLDAELRRFWEVEEVPRKALLTPEEIRCENHFIHTHSRTPGGRYIVRLPFKTELPINIGATRFIAEKQAESLSRRFHANPVLFKEYAEFLNEYESLGHMRRVPLGEPTDHCVYIPHHPVLRESSATSRLRVVFNASSRSSNGTSLNDHLLPGPKLQSEFASVILKWRSFRYVYTADIAKMFRQILVDPLDTQYQHILWKPNVNEAPIDFELLTVTYGMACSPYEALRVIKQVASDEGHRFPCARAILLENSYVDDVCFGYHRVSELRKIRDELTELLRRGGFELRKWASNSAELLSDIDPQNHGLACTKQLAPDENLKILGIGWNPRLDVFQVSVSIDEKIPSTKRTVLSAISRIYDPLGWVVPATIAAKIFMQQLWQAKVEWDEEIPASLVSRWKAIYSRLPQLNQVRLSRWTSVESEFESAELHGFSDASNSAYAAVIYLRVVSSSGDVTITLLAAKSRVAPPTYYTPPRRAVGSRDSYTTPGQTNAFPDRIRVVEPITPPYPALEVQRREAERPQRANAPSRPIIQSIEITRRAPTPSPLTEVIDLTYDSDTTEELETIHHPPENDTIQPQEATAIIAVGSSSGRTATVRALLDQGAELSFISERLAQLLRIQRFSAPVTLSGIGCVNADSFSQAARISVSPPGKLSPSFSTDAVILKKLSSYAMKRVVDLSSLSHLADLQLADSDPFSASPVDVIIGADLFCDVYLPGCHKSDIGQVFAQNTIFGWVISGPLPSDSTTSHHSFDSVASRPAAQLQTDLPAVILKWRTFQYVYAADIAKMYRQILIDQRDIDYQRILWTPKPDALPVAFQLLTATYGMSCAAFLALRVILQLAKDERLDFPLAVSILLEHIYVDDVLFGDDDPDRLRKIRDQLIQLLRRGGFELRKWSSNSPYLLADIDTDNFGLACSRNLDADENIKILGVVWNPSSDAFQFSVRLDLATPRSKRAVLSAIAKLYDPLGWVTPVTINAKVFMQQLWREKVGWDADLPESLLAR</sequence>
<feature type="region of interest" description="Disordered" evidence="1">
    <location>
        <begin position="394"/>
        <end position="429"/>
    </location>
</feature>
<dbReference type="EMBL" id="QOIP01000013">
    <property type="protein sequence ID" value="RLU15366.1"/>
    <property type="molecule type" value="Genomic_DNA"/>
</dbReference>
<dbReference type="Pfam" id="PF03564">
    <property type="entry name" value="DUF1759"/>
    <property type="match status" value="1"/>
</dbReference>
<dbReference type="InterPro" id="IPR043502">
    <property type="entry name" value="DNA/RNA_pol_sf"/>
</dbReference>
<name>A0A3L8D559_OOCBI</name>
<reference evidence="3" key="2">
    <citation type="submission" date="2018-07" db="EMBL/GenBank/DDBJ databases">
        <authorList>
            <person name="Mckenzie S.K."/>
            <person name="Kronauer D.J.C."/>
        </authorList>
    </citation>
    <scope>NUCLEOTIDE SEQUENCE</scope>
    <source>
        <strain evidence="3">Clonal line C1</strain>
    </source>
</reference>
<proteinExistence type="predicted"/>
<feature type="domain" description="Peptidase A2" evidence="2">
    <location>
        <begin position="1229"/>
        <end position="1265"/>
    </location>
</feature>
<dbReference type="PANTHER" id="PTHR47331:SF5">
    <property type="entry name" value="RIBONUCLEASE H"/>
    <property type="match status" value="1"/>
</dbReference>
<evidence type="ECO:0000256" key="1">
    <source>
        <dbReference type="SAM" id="MobiDB-lite"/>
    </source>
</evidence>
<dbReference type="OrthoDB" id="7538321at2759"/>
<evidence type="ECO:0000313" key="3">
    <source>
        <dbReference type="EMBL" id="RLU15366.1"/>
    </source>
</evidence>
<feature type="compositionally biased region" description="Polar residues" evidence="1">
    <location>
        <begin position="1116"/>
        <end position="1126"/>
    </location>
</feature>
<dbReference type="GO" id="GO:0004190">
    <property type="term" value="F:aspartic-type endopeptidase activity"/>
    <property type="evidence" value="ECO:0007669"/>
    <property type="project" value="InterPro"/>
</dbReference>
<dbReference type="Pfam" id="PF05380">
    <property type="entry name" value="Peptidase_A17"/>
    <property type="match status" value="2"/>
</dbReference>
<dbReference type="GO" id="GO:0071897">
    <property type="term" value="P:DNA biosynthetic process"/>
    <property type="evidence" value="ECO:0007669"/>
    <property type="project" value="UniProtKB-ARBA"/>
</dbReference>
<dbReference type="GO" id="GO:0006508">
    <property type="term" value="P:proteolysis"/>
    <property type="evidence" value="ECO:0007669"/>
    <property type="project" value="InterPro"/>
</dbReference>
<dbReference type="Proteomes" id="UP000279307">
    <property type="component" value="Chromosome 13"/>
</dbReference>
<dbReference type="PANTHER" id="PTHR47331">
    <property type="entry name" value="PHD-TYPE DOMAIN-CONTAINING PROTEIN"/>
    <property type="match status" value="1"/>
</dbReference>
<feature type="region of interest" description="Disordered" evidence="1">
    <location>
        <begin position="1106"/>
        <end position="1126"/>
    </location>
</feature>
<accession>A0A3L8D559</accession>
<feature type="compositionally biased region" description="Low complexity" evidence="1">
    <location>
        <begin position="403"/>
        <end position="414"/>
    </location>
</feature>
<gene>
    <name evidence="3" type="ORF">DMN91_012360</name>
</gene>
<dbReference type="InterPro" id="IPR008042">
    <property type="entry name" value="Retrotrans_Pao"/>
</dbReference>